<dbReference type="SUPFAM" id="SSF89009">
    <property type="entry name" value="GAT-like domain"/>
    <property type="match status" value="1"/>
</dbReference>
<dbReference type="Proteomes" id="UP001153555">
    <property type="component" value="Unassembled WGS sequence"/>
</dbReference>
<dbReference type="GO" id="GO:0030136">
    <property type="term" value="C:clathrin-coated vesicle"/>
    <property type="evidence" value="ECO:0007669"/>
    <property type="project" value="UniProtKB-SubCell"/>
</dbReference>
<comment type="subcellular location">
    <subcellularLocation>
        <location evidence="1">Cytoplasmic vesicle</location>
        <location evidence="1">Clathrin-coated vesicle</location>
    </subcellularLocation>
    <subcellularLocation>
        <location evidence="2">Golgi apparatus</location>
    </subcellularLocation>
    <subcellularLocation>
        <location evidence="3">Membrane</location>
        <location evidence="3">Clathrin-coated pit</location>
    </subcellularLocation>
</comment>
<dbReference type="AlphaFoldDB" id="A0A9N7NJB2"/>
<dbReference type="GO" id="GO:0005546">
    <property type="term" value="F:phosphatidylinositol-4,5-bisphosphate binding"/>
    <property type="evidence" value="ECO:0007669"/>
    <property type="project" value="TreeGrafter"/>
</dbReference>
<feature type="domain" description="ENTH" evidence="10">
    <location>
        <begin position="26"/>
        <end position="161"/>
    </location>
</feature>
<dbReference type="Gene3D" id="1.20.58.150">
    <property type="entry name" value="ANTH domain"/>
    <property type="match status" value="1"/>
</dbReference>
<evidence type="ECO:0000256" key="1">
    <source>
        <dbReference type="ARBA" id="ARBA00004132"/>
    </source>
</evidence>
<dbReference type="Gene3D" id="1.25.40.90">
    <property type="match status" value="1"/>
</dbReference>
<dbReference type="GO" id="GO:0005794">
    <property type="term" value="C:Golgi apparatus"/>
    <property type="evidence" value="ECO:0007669"/>
    <property type="project" value="UniProtKB-SubCell"/>
</dbReference>
<dbReference type="FunFam" id="1.20.58.150:FF:000005">
    <property type="entry name" value="putative clathrin assembly protein At2g25430"/>
    <property type="match status" value="1"/>
</dbReference>
<evidence type="ECO:0000256" key="7">
    <source>
        <dbReference type="ARBA" id="ARBA00023176"/>
    </source>
</evidence>
<evidence type="ECO:0000256" key="3">
    <source>
        <dbReference type="ARBA" id="ARBA00004600"/>
    </source>
</evidence>
<dbReference type="PROSITE" id="PS50942">
    <property type="entry name" value="ENTH"/>
    <property type="match status" value="1"/>
</dbReference>
<name>A0A9N7NJB2_STRHE</name>
<feature type="compositionally biased region" description="Basic and acidic residues" evidence="9">
    <location>
        <begin position="352"/>
        <end position="362"/>
    </location>
</feature>
<dbReference type="CDD" id="cd16987">
    <property type="entry name" value="ANTH_N_AP180_plant"/>
    <property type="match status" value="1"/>
</dbReference>
<dbReference type="GO" id="GO:0032050">
    <property type="term" value="F:clathrin heavy chain binding"/>
    <property type="evidence" value="ECO:0007669"/>
    <property type="project" value="TreeGrafter"/>
</dbReference>
<dbReference type="InterPro" id="IPR011417">
    <property type="entry name" value="ANTH_dom"/>
</dbReference>
<gene>
    <name evidence="11" type="ORF">SHERM_26429</name>
</gene>
<evidence type="ECO:0000256" key="6">
    <source>
        <dbReference type="ARBA" id="ARBA00023136"/>
    </source>
</evidence>
<dbReference type="PANTHER" id="PTHR22951:SF12">
    <property type="entry name" value="OS05G0426100 PROTEIN"/>
    <property type="match status" value="1"/>
</dbReference>
<organism evidence="11 12">
    <name type="scientific">Striga hermonthica</name>
    <name type="common">Purple witchweed</name>
    <name type="synonym">Buchnera hermonthica</name>
    <dbReference type="NCBI Taxonomy" id="68872"/>
    <lineage>
        <taxon>Eukaryota</taxon>
        <taxon>Viridiplantae</taxon>
        <taxon>Streptophyta</taxon>
        <taxon>Embryophyta</taxon>
        <taxon>Tracheophyta</taxon>
        <taxon>Spermatophyta</taxon>
        <taxon>Magnoliopsida</taxon>
        <taxon>eudicotyledons</taxon>
        <taxon>Gunneridae</taxon>
        <taxon>Pentapetalae</taxon>
        <taxon>asterids</taxon>
        <taxon>lamiids</taxon>
        <taxon>Lamiales</taxon>
        <taxon>Orobanchaceae</taxon>
        <taxon>Buchnereae</taxon>
        <taxon>Striga</taxon>
    </lineage>
</organism>
<keyword evidence="12" id="KW-1185">Reference proteome</keyword>
<dbReference type="InterPro" id="IPR048050">
    <property type="entry name" value="ANTH_N_plant"/>
</dbReference>
<keyword evidence="8" id="KW-0968">Cytoplasmic vesicle</keyword>
<dbReference type="SUPFAM" id="SSF48464">
    <property type="entry name" value="ENTH/VHS domain"/>
    <property type="match status" value="1"/>
</dbReference>
<accession>A0A9N7NJB2</accession>
<dbReference type="PANTHER" id="PTHR22951">
    <property type="entry name" value="CLATHRIN ASSEMBLY PROTEIN"/>
    <property type="match status" value="1"/>
</dbReference>
<feature type="region of interest" description="Disordered" evidence="9">
    <location>
        <begin position="312"/>
        <end position="370"/>
    </location>
</feature>
<reference evidence="11" key="1">
    <citation type="submission" date="2019-12" db="EMBL/GenBank/DDBJ databases">
        <authorList>
            <person name="Scholes J."/>
        </authorList>
    </citation>
    <scope>NUCLEOTIDE SEQUENCE</scope>
</reference>
<dbReference type="GO" id="GO:0006900">
    <property type="term" value="P:vesicle budding from membrane"/>
    <property type="evidence" value="ECO:0007669"/>
    <property type="project" value="TreeGrafter"/>
</dbReference>
<dbReference type="GO" id="GO:0005545">
    <property type="term" value="F:1-phosphatidylinositol binding"/>
    <property type="evidence" value="ECO:0007669"/>
    <property type="project" value="InterPro"/>
</dbReference>
<keyword evidence="6" id="KW-0472">Membrane</keyword>
<dbReference type="SMART" id="SM00273">
    <property type="entry name" value="ENTH"/>
    <property type="match status" value="1"/>
</dbReference>
<evidence type="ECO:0000256" key="5">
    <source>
        <dbReference type="ARBA" id="ARBA00023034"/>
    </source>
</evidence>
<dbReference type="Pfam" id="PF07651">
    <property type="entry name" value="ANTH"/>
    <property type="match status" value="1"/>
</dbReference>
<keyword evidence="7" id="KW-0168">Coated pit</keyword>
<sequence length="544" mass="60426">MAPGTIRKAIDAVKDQTSISLAKVTTASSSRSALEVAIVRATRHDEYPPDERHICQILTLTSHSTALVGSCVTLVARRLNKTRNWAVALKTLVLVHRLLSKGNRAYERDIFFSTCRGARFLDMSGFRDARASAWDCSAFVRAYAVYLDEGIEFRMQGRRPGGGEEAEGGGNKAGRPTPVHEMKNEGIFLRADRLRRLLERFLACRPTGAAQQKRIVVVAFYPMVKESFHLYYNIAEVLAVLIERFMQLGVPDMERAHTMFCRLSKQLVELDNLYEWCKTVRIARSSECPRIDKIPQQKLDMMEDFIRQKSSMLRNRKPLTPEPEPAEKTIQPVRQDDIHDVKALPPPEASAEDSKELRESEKTNAPVMGDLLDLSEDGPTREESNELALALFGTAASEPWEAFRCSSGDWETALVESASQLSRQTASLARGMDMLVLDGLYAHRAAFVGPAAAGSASSVVVGMPTGVLALPAPNGTTNDPFAASLAVAPPAYVQMSDMERKQRLLVEEQMMWQMQEARRQVAPLPNVGQQYSFPYSHAGGYTMS</sequence>
<dbReference type="GO" id="GO:0048268">
    <property type="term" value="P:clathrin coat assembly"/>
    <property type="evidence" value="ECO:0007669"/>
    <property type="project" value="InterPro"/>
</dbReference>
<evidence type="ECO:0000256" key="9">
    <source>
        <dbReference type="SAM" id="MobiDB-lite"/>
    </source>
</evidence>
<evidence type="ECO:0000256" key="8">
    <source>
        <dbReference type="ARBA" id="ARBA00023329"/>
    </source>
</evidence>
<dbReference type="InterPro" id="IPR013809">
    <property type="entry name" value="ENTH"/>
</dbReference>
<evidence type="ECO:0000313" key="11">
    <source>
        <dbReference type="EMBL" id="CAA0831046.1"/>
    </source>
</evidence>
<dbReference type="InterPro" id="IPR045192">
    <property type="entry name" value="AP180-like"/>
</dbReference>
<dbReference type="GO" id="GO:0005905">
    <property type="term" value="C:clathrin-coated pit"/>
    <property type="evidence" value="ECO:0007669"/>
    <property type="project" value="UniProtKB-SubCell"/>
</dbReference>
<dbReference type="EMBL" id="CACSLK010027831">
    <property type="protein sequence ID" value="CAA0831046.1"/>
    <property type="molecule type" value="Genomic_DNA"/>
</dbReference>
<dbReference type="GO" id="GO:0000149">
    <property type="term" value="F:SNARE binding"/>
    <property type="evidence" value="ECO:0007669"/>
    <property type="project" value="TreeGrafter"/>
</dbReference>
<dbReference type="InterPro" id="IPR014712">
    <property type="entry name" value="ANTH_dom_sf"/>
</dbReference>
<comment type="caution">
    <text evidence="11">The sequence shown here is derived from an EMBL/GenBank/DDBJ whole genome shotgun (WGS) entry which is preliminary data.</text>
</comment>
<evidence type="ECO:0000313" key="12">
    <source>
        <dbReference type="Proteomes" id="UP001153555"/>
    </source>
</evidence>
<evidence type="ECO:0000256" key="4">
    <source>
        <dbReference type="ARBA" id="ARBA00022583"/>
    </source>
</evidence>
<proteinExistence type="predicted"/>
<keyword evidence="5" id="KW-0333">Golgi apparatus</keyword>
<dbReference type="OrthoDB" id="44015at2759"/>
<evidence type="ECO:0000259" key="10">
    <source>
        <dbReference type="PROSITE" id="PS50942"/>
    </source>
</evidence>
<protein>
    <submittedName>
        <fullName evidence="11">Clathrin assembly protein</fullName>
    </submittedName>
</protein>
<dbReference type="InterPro" id="IPR008942">
    <property type="entry name" value="ENTH_VHS"/>
</dbReference>
<keyword evidence="4" id="KW-0254">Endocytosis</keyword>
<feature type="region of interest" description="Disordered" evidence="9">
    <location>
        <begin position="158"/>
        <end position="177"/>
    </location>
</feature>
<dbReference type="GO" id="GO:0072583">
    <property type="term" value="P:clathrin-dependent endocytosis"/>
    <property type="evidence" value="ECO:0007669"/>
    <property type="project" value="InterPro"/>
</dbReference>
<evidence type="ECO:0000256" key="2">
    <source>
        <dbReference type="ARBA" id="ARBA00004555"/>
    </source>
</evidence>